<reference evidence="5" key="1">
    <citation type="submission" date="2022-06" db="EMBL/GenBank/DDBJ databases">
        <title>Vallitalea longa sp. nov., an anaerobic bacterium isolated from marine sediment.</title>
        <authorList>
            <person name="Hirano S."/>
            <person name="Terahara T."/>
            <person name="Mori K."/>
            <person name="Hamada M."/>
            <person name="Matsumoto R."/>
            <person name="Kobayashi T."/>
        </authorList>
    </citation>
    <scope>NUCLEOTIDE SEQUENCE</scope>
    <source>
        <strain evidence="5">SH18-1</strain>
    </source>
</reference>
<dbReference type="PROSITE" id="PS00356">
    <property type="entry name" value="HTH_LACI_1"/>
    <property type="match status" value="1"/>
</dbReference>
<keyword evidence="6" id="KW-1185">Reference proteome</keyword>
<keyword evidence="1" id="KW-0805">Transcription regulation</keyword>
<sequence length="338" mass="37800">MGVTIKDVAKATGVSTATVSRVINNSPLISPKTAEKVKLAMKKMNYYPSSMARGFSNQNTYNIALVVDINNFDAFDNPFFYKIQYGIEKVICNKGYNLIIANEKTTINKGNTLNRIICEKRADGIIFPALLLKKNIIKNMEDLNIPYVVIGEPPKNYDVNWVDINNKMAGYIATEHLIDNEYRNIAFVSSNQNDTFNMKRYRGYKEALKDNGIAFDDRLFTKNITGNIDGYNLIKNYMDRNYIPDSFVFSSNLAAFGAITALKEEGYNIPDDIGVVSFDNFLVAELTKPEMTTVDIDVLELGIQAGSMLIGEINLPSSSKHNTLLSVKLITRGSAERS</sequence>
<dbReference type="CDD" id="cd01392">
    <property type="entry name" value="HTH_LacI"/>
    <property type="match status" value="1"/>
</dbReference>
<protein>
    <submittedName>
        <fullName evidence="5">LacI family transcriptional regulator</fullName>
    </submittedName>
</protein>
<evidence type="ECO:0000256" key="2">
    <source>
        <dbReference type="ARBA" id="ARBA00023125"/>
    </source>
</evidence>
<dbReference type="InterPro" id="IPR000843">
    <property type="entry name" value="HTH_LacI"/>
</dbReference>
<dbReference type="Proteomes" id="UP001144256">
    <property type="component" value="Unassembled WGS sequence"/>
</dbReference>
<dbReference type="InterPro" id="IPR046335">
    <property type="entry name" value="LacI/GalR-like_sensor"/>
</dbReference>
<dbReference type="AlphaFoldDB" id="A0A9W5Y8I3"/>
<dbReference type="PROSITE" id="PS50932">
    <property type="entry name" value="HTH_LACI_2"/>
    <property type="match status" value="1"/>
</dbReference>
<dbReference type="InterPro" id="IPR028082">
    <property type="entry name" value="Peripla_BP_I"/>
</dbReference>
<feature type="domain" description="HTH lacI-type" evidence="4">
    <location>
        <begin position="3"/>
        <end position="57"/>
    </location>
</feature>
<dbReference type="SUPFAM" id="SSF47413">
    <property type="entry name" value="lambda repressor-like DNA-binding domains"/>
    <property type="match status" value="1"/>
</dbReference>
<keyword evidence="2" id="KW-0238">DNA-binding</keyword>
<proteinExistence type="predicted"/>
<dbReference type="Gene3D" id="1.10.260.40">
    <property type="entry name" value="lambda repressor-like DNA-binding domains"/>
    <property type="match status" value="1"/>
</dbReference>
<dbReference type="SMART" id="SM00354">
    <property type="entry name" value="HTH_LACI"/>
    <property type="match status" value="1"/>
</dbReference>
<evidence type="ECO:0000259" key="4">
    <source>
        <dbReference type="PROSITE" id="PS50932"/>
    </source>
</evidence>
<dbReference type="InterPro" id="IPR010982">
    <property type="entry name" value="Lambda_DNA-bd_dom_sf"/>
</dbReference>
<evidence type="ECO:0000313" key="6">
    <source>
        <dbReference type="Proteomes" id="UP001144256"/>
    </source>
</evidence>
<keyword evidence="3" id="KW-0804">Transcription</keyword>
<dbReference type="Pfam" id="PF00356">
    <property type="entry name" value="LacI"/>
    <property type="match status" value="1"/>
</dbReference>
<accession>A0A9W5Y8I3</accession>
<dbReference type="CDD" id="cd06267">
    <property type="entry name" value="PBP1_LacI_sugar_binding-like"/>
    <property type="match status" value="1"/>
</dbReference>
<dbReference type="PRINTS" id="PR00036">
    <property type="entry name" value="HTHLACI"/>
</dbReference>
<dbReference type="PANTHER" id="PTHR30146">
    <property type="entry name" value="LACI-RELATED TRANSCRIPTIONAL REPRESSOR"/>
    <property type="match status" value="1"/>
</dbReference>
<evidence type="ECO:0000256" key="3">
    <source>
        <dbReference type="ARBA" id="ARBA00023163"/>
    </source>
</evidence>
<comment type="caution">
    <text evidence="5">The sequence shown here is derived from an EMBL/GenBank/DDBJ whole genome shotgun (WGS) entry which is preliminary data.</text>
</comment>
<evidence type="ECO:0000256" key="1">
    <source>
        <dbReference type="ARBA" id="ARBA00023015"/>
    </source>
</evidence>
<name>A0A9W5Y8I3_9FIRM</name>
<dbReference type="RefSeq" id="WP_281811820.1">
    <property type="nucleotide sequence ID" value="NZ_BRLB01000001.1"/>
</dbReference>
<evidence type="ECO:0000313" key="5">
    <source>
        <dbReference type="EMBL" id="GKX27981.1"/>
    </source>
</evidence>
<dbReference type="EMBL" id="BRLB01000001">
    <property type="protein sequence ID" value="GKX27981.1"/>
    <property type="molecule type" value="Genomic_DNA"/>
</dbReference>
<dbReference type="Pfam" id="PF13377">
    <property type="entry name" value="Peripla_BP_3"/>
    <property type="match status" value="1"/>
</dbReference>
<dbReference type="PANTHER" id="PTHR30146:SF109">
    <property type="entry name" value="HTH-TYPE TRANSCRIPTIONAL REGULATOR GALS"/>
    <property type="match status" value="1"/>
</dbReference>
<dbReference type="GO" id="GO:0003700">
    <property type="term" value="F:DNA-binding transcription factor activity"/>
    <property type="evidence" value="ECO:0007669"/>
    <property type="project" value="TreeGrafter"/>
</dbReference>
<organism evidence="5 6">
    <name type="scientific">Vallitalea longa</name>
    <dbReference type="NCBI Taxonomy" id="2936439"/>
    <lineage>
        <taxon>Bacteria</taxon>
        <taxon>Bacillati</taxon>
        <taxon>Bacillota</taxon>
        <taxon>Clostridia</taxon>
        <taxon>Lachnospirales</taxon>
        <taxon>Vallitaleaceae</taxon>
        <taxon>Vallitalea</taxon>
    </lineage>
</organism>
<dbReference type="GO" id="GO:0000976">
    <property type="term" value="F:transcription cis-regulatory region binding"/>
    <property type="evidence" value="ECO:0007669"/>
    <property type="project" value="TreeGrafter"/>
</dbReference>
<dbReference type="Gene3D" id="3.40.50.2300">
    <property type="match status" value="2"/>
</dbReference>
<dbReference type="SUPFAM" id="SSF53822">
    <property type="entry name" value="Periplasmic binding protein-like I"/>
    <property type="match status" value="1"/>
</dbReference>
<gene>
    <name evidence="5" type="primary">malR</name>
    <name evidence="5" type="ORF">SH1V18_04610</name>
</gene>